<dbReference type="STRING" id="1236989.JCM15548_14157"/>
<keyword evidence="3" id="KW-1185">Reference proteome</keyword>
<dbReference type="OrthoDB" id="356681at2"/>
<name>A0A0E9M3J6_9BACT</name>
<dbReference type="PANTHER" id="PTHR37844:SF1">
    <property type="entry name" value="CALCINEURIN-LIKE PHOSPHOESTERASE DOMAIN-CONTAINING PROTEIN"/>
    <property type="match status" value="1"/>
</dbReference>
<organism evidence="2 3">
    <name type="scientific">Geofilum rubicundum JCM 15548</name>
    <dbReference type="NCBI Taxonomy" id="1236989"/>
    <lineage>
        <taxon>Bacteria</taxon>
        <taxon>Pseudomonadati</taxon>
        <taxon>Bacteroidota</taxon>
        <taxon>Bacteroidia</taxon>
        <taxon>Marinilabiliales</taxon>
        <taxon>Marinilabiliaceae</taxon>
        <taxon>Geofilum</taxon>
    </lineage>
</organism>
<comment type="caution">
    <text evidence="2">The sequence shown here is derived from an EMBL/GenBank/DDBJ whole genome shotgun (WGS) entry which is preliminary data.</text>
</comment>
<feature type="domain" description="Calcineurin-like phosphoesterase" evidence="1">
    <location>
        <begin position="1"/>
        <end position="217"/>
    </location>
</feature>
<dbReference type="SUPFAM" id="SSF56300">
    <property type="entry name" value="Metallo-dependent phosphatases"/>
    <property type="match status" value="1"/>
</dbReference>
<protein>
    <recommendedName>
        <fullName evidence="1">Calcineurin-like phosphoesterase domain-containing protein</fullName>
    </recommendedName>
</protein>
<dbReference type="InterPro" id="IPR029052">
    <property type="entry name" value="Metallo-depent_PP-like"/>
</dbReference>
<proteinExistence type="predicted"/>
<evidence type="ECO:0000313" key="3">
    <source>
        <dbReference type="Proteomes" id="UP000032900"/>
    </source>
</evidence>
<dbReference type="AlphaFoldDB" id="A0A0E9M3J6"/>
<dbReference type="Proteomes" id="UP000032900">
    <property type="component" value="Unassembled WGS sequence"/>
</dbReference>
<dbReference type="PANTHER" id="PTHR37844">
    <property type="entry name" value="SER/THR PROTEIN PHOSPHATASE SUPERFAMILY (AFU_ORTHOLOGUE AFUA_1G14840)"/>
    <property type="match status" value="1"/>
</dbReference>
<gene>
    <name evidence="2" type="ORF">JCM15548_14157</name>
</gene>
<dbReference type="EMBL" id="BAZW01000060">
    <property type="protein sequence ID" value="GAO31760.1"/>
    <property type="molecule type" value="Genomic_DNA"/>
</dbReference>
<evidence type="ECO:0000313" key="2">
    <source>
        <dbReference type="EMBL" id="GAO31760.1"/>
    </source>
</evidence>
<dbReference type="GO" id="GO:0016787">
    <property type="term" value="F:hydrolase activity"/>
    <property type="evidence" value="ECO:0007669"/>
    <property type="project" value="InterPro"/>
</dbReference>
<evidence type="ECO:0000259" key="1">
    <source>
        <dbReference type="Pfam" id="PF00149"/>
    </source>
</evidence>
<dbReference type="Gene3D" id="3.60.21.10">
    <property type="match status" value="1"/>
</dbReference>
<sequence>MRIQYCSDLHLEFAQNELFLHKNPIKPVADFLILAGDITYWNEKHFKHWFFDYVADHWKAVYYVPGNHEFYSGKDLKILDQPVMEAIRENVFLVNNEVVFMGDCDLFFTTLWSYIPADMGFIVEFGVNDFRRIKYHGKVISSKEFNHFHDASLNFLKEQFLKSTAKFKVITSHHVPSHIVNPQIYKSSDISSAFVSEQTELIYELQPDYWIYGHHHANMPETLLDKTKLVTNQLGSLVGI</sequence>
<dbReference type="RefSeq" id="WP_062128063.1">
    <property type="nucleotide sequence ID" value="NZ_BAZW01000060.1"/>
</dbReference>
<dbReference type="InterPro" id="IPR004843">
    <property type="entry name" value="Calcineurin-like_PHP"/>
</dbReference>
<dbReference type="Pfam" id="PF00149">
    <property type="entry name" value="Metallophos"/>
    <property type="match status" value="1"/>
</dbReference>
<reference evidence="2 3" key="1">
    <citation type="journal article" date="2015" name="Microbes Environ.">
        <title>Distribution and evolution of nitrogen fixation genes in the phylum bacteroidetes.</title>
        <authorList>
            <person name="Inoue J."/>
            <person name="Oshima K."/>
            <person name="Suda W."/>
            <person name="Sakamoto M."/>
            <person name="Iino T."/>
            <person name="Noda S."/>
            <person name="Hongoh Y."/>
            <person name="Hattori M."/>
            <person name="Ohkuma M."/>
        </authorList>
    </citation>
    <scope>NUCLEOTIDE SEQUENCE [LARGE SCALE GENOMIC DNA]</scope>
    <source>
        <strain evidence="2">JCM 15548</strain>
    </source>
</reference>
<accession>A0A0E9M3J6</accession>